<keyword evidence="2" id="KW-0645">Protease</keyword>
<comment type="caution">
    <text evidence="7">The sequence shown here is derived from an EMBL/GenBank/DDBJ whole genome shotgun (WGS) entry which is preliminary data.</text>
</comment>
<dbReference type="Pfam" id="PF00930">
    <property type="entry name" value="DPPIV_N"/>
    <property type="match status" value="1"/>
</dbReference>
<evidence type="ECO:0000256" key="4">
    <source>
        <dbReference type="ARBA" id="ARBA00022825"/>
    </source>
</evidence>
<keyword evidence="3" id="KW-0378">Hydrolase</keyword>
<dbReference type="Pfam" id="PF07676">
    <property type="entry name" value="PD40"/>
    <property type="match status" value="1"/>
</dbReference>
<dbReference type="InterPro" id="IPR001375">
    <property type="entry name" value="Peptidase_S9_cat"/>
</dbReference>
<dbReference type="Pfam" id="PF00326">
    <property type="entry name" value="Peptidase_S9"/>
    <property type="match status" value="1"/>
</dbReference>
<evidence type="ECO:0000313" key="8">
    <source>
        <dbReference type="Proteomes" id="UP000076490"/>
    </source>
</evidence>
<name>A0A165GHE3_9BACL</name>
<dbReference type="PANTHER" id="PTHR42776:SF27">
    <property type="entry name" value="DIPEPTIDYL PEPTIDASE FAMILY MEMBER 6"/>
    <property type="match status" value="1"/>
</dbReference>
<evidence type="ECO:0000256" key="2">
    <source>
        <dbReference type="ARBA" id="ARBA00022670"/>
    </source>
</evidence>
<dbReference type="SUPFAM" id="SSF53474">
    <property type="entry name" value="alpha/beta-Hydrolases"/>
    <property type="match status" value="1"/>
</dbReference>
<dbReference type="SUPFAM" id="SSF82171">
    <property type="entry name" value="DPP6 N-terminal domain-like"/>
    <property type="match status" value="1"/>
</dbReference>
<dbReference type="PANTHER" id="PTHR42776">
    <property type="entry name" value="SERINE PEPTIDASE S9 FAMILY MEMBER"/>
    <property type="match status" value="1"/>
</dbReference>
<dbReference type="FunFam" id="3.40.50.1820:FF:000028">
    <property type="entry name" value="S9 family peptidase"/>
    <property type="match status" value="1"/>
</dbReference>
<feature type="domain" description="Peptidase S9 prolyl oligopeptidase catalytic" evidence="5">
    <location>
        <begin position="449"/>
        <end position="658"/>
    </location>
</feature>
<dbReference type="Proteomes" id="UP000076490">
    <property type="component" value="Unassembled WGS sequence"/>
</dbReference>
<protein>
    <submittedName>
        <fullName evidence="7">Peptidase</fullName>
    </submittedName>
</protein>
<gene>
    <name evidence="7" type="ORF">AV656_14695</name>
</gene>
<proteinExistence type="inferred from homology"/>
<dbReference type="Gene3D" id="2.120.10.30">
    <property type="entry name" value="TolB, C-terminal domain"/>
    <property type="match status" value="2"/>
</dbReference>
<dbReference type="InterPro" id="IPR011659">
    <property type="entry name" value="WD40"/>
</dbReference>
<dbReference type="GO" id="GO:0004252">
    <property type="term" value="F:serine-type endopeptidase activity"/>
    <property type="evidence" value="ECO:0007669"/>
    <property type="project" value="TreeGrafter"/>
</dbReference>
<reference evidence="7 8" key="1">
    <citation type="submission" date="2016-01" db="EMBL/GenBank/DDBJ databases">
        <title>Whole genome sequencing of Bhargavaea cecembensis T14.</title>
        <authorList>
            <person name="Hong K.W."/>
        </authorList>
    </citation>
    <scope>NUCLEOTIDE SEQUENCE [LARGE SCALE GENOMIC DNA]</scope>
    <source>
        <strain evidence="7 8">T14</strain>
    </source>
</reference>
<accession>A0A165GHE3</accession>
<feature type="domain" description="Dipeptidylpeptidase IV N-terminal" evidence="6">
    <location>
        <begin position="199"/>
        <end position="287"/>
    </location>
</feature>
<evidence type="ECO:0000259" key="5">
    <source>
        <dbReference type="Pfam" id="PF00326"/>
    </source>
</evidence>
<dbReference type="InterPro" id="IPR002469">
    <property type="entry name" value="Peptidase_S9B_N"/>
</dbReference>
<keyword evidence="4" id="KW-0720">Serine protease</keyword>
<dbReference type="GO" id="GO:0006508">
    <property type="term" value="P:proteolysis"/>
    <property type="evidence" value="ECO:0007669"/>
    <property type="project" value="UniProtKB-KW"/>
</dbReference>
<dbReference type="OrthoDB" id="108903at2"/>
<organism evidence="7 8">
    <name type="scientific">Bhargavaea cecembensis</name>
    <dbReference type="NCBI Taxonomy" id="394098"/>
    <lineage>
        <taxon>Bacteria</taxon>
        <taxon>Bacillati</taxon>
        <taxon>Bacillota</taxon>
        <taxon>Bacilli</taxon>
        <taxon>Bacillales</taxon>
        <taxon>Caryophanaceae</taxon>
        <taxon>Bhargavaea</taxon>
    </lineage>
</organism>
<comment type="similarity">
    <text evidence="1">Belongs to the peptidase S9C family.</text>
</comment>
<evidence type="ECO:0000313" key="7">
    <source>
        <dbReference type="EMBL" id="KZE36389.1"/>
    </source>
</evidence>
<dbReference type="InterPro" id="IPR029058">
    <property type="entry name" value="AB_hydrolase_fold"/>
</dbReference>
<dbReference type="InterPro" id="IPR011042">
    <property type="entry name" value="6-blade_b-propeller_TolB-like"/>
</dbReference>
<evidence type="ECO:0000259" key="6">
    <source>
        <dbReference type="Pfam" id="PF00930"/>
    </source>
</evidence>
<dbReference type="Gene3D" id="3.40.50.1820">
    <property type="entry name" value="alpha/beta hydrolase"/>
    <property type="match status" value="1"/>
</dbReference>
<dbReference type="RefSeq" id="WP_063183552.1">
    <property type="nucleotide sequence ID" value="NZ_LQNT01000013.1"/>
</dbReference>
<dbReference type="EMBL" id="LQNT01000013">
    <property type="protein sequence ID" value="KZE36389.1"/>
    <property type="molecule type" value="Genomic_DNA"/>
</dbReference>
<evidence type="ECO:0000256" key="1">
    <source>
        <dbReference type="ARBA" id="ARBA00010040"/>
    </source>
</evidence>
<evidence type="ECO:0000256" key="3">
    <source>
        <dbReference type="ARBA" id="ARBA00022801"/>
    </source>
</evidence>
<sequence>MSKKYITAESLFDLYSVANPNLSPEGGRAVFVRTHMDKEENKYISNLFHVDLASGEVTQWTYGKNRVSSPEWSADGSKIAFLSDRDGKNQLYVLSAAGGEAEQVTDFVNGVSAFAWSPCGKKVWVNGAVKKDKSFTHKEEEKKDKKPEPVVIEKMKYKADGLGLLPQDMFRQIGVVDLESGEVTPFTEGDHQYGLNTVSPDGKKVVFSVNRAENQDFQFRGGLYLSDAETKEETTIIDQDGYYGGATFSPDGQKIAFIGADRRLENATHTDIYVYDVASGSLTVLTESLDAPVGDLVAADFQQGTETPAAVWAGNDALYFQVSVMGDVRLYYATLEGELYPATPENEHVYGYDITKDGKTALLTASNPVHPGELYVQEITTGERKALTAFNQKFIEEHEIAKPEPIVFKGPKDWDVHGWIMKPAGFEEGKKYPLITEIHGGPHTMYANTFFHEFQVLASKGYGVLFVNPRGSHGYSQEFVDAVRRDYGNGDYQDIMAGVEYAIENNGWIDTERLGVTGGSYGGFMTNWIVGHTDRFKAAVTQRSISNWISFFGVSDIGYYFSEWQHGVVMDDVEGLWDISPLKYAANVNTPLLILHSEKDFRCPIEQAEQLFITLKHMGKETVFVRFPEADHNLSRTGKPNLRIERLDHITEWFEKYL</sequence>
<dbReference type="AlphaFoldDB" id="A0A165GHE3"/>